<dbReference type="InterPro" id="IPR043502">
    <property type="entry name" value="DNA/RNA_pol_sf"/>
</dbReference>
<dbReference type="AlphaFoldDB" id="A0AAF0PV03"/>
<feature type="domain" description="Reverse transcriptase/retrotransposon-derived protein RNase H-like" evidence="1">
    <location>
        <begin position="12"/>
        <end position="61"/>
    </location>
</feature>
<evidence type="ECO:0000313" key="2">
    <source>
        <dbReference type="EMBL" id="WMV08434.1"/>
    </source>
</evidence>
<dbReference type="SUPFAM" id="SSF56672">
    <property type="entry name" value="DNA/RNA polymerases"/>
    <property type="match status" value="1"/>
</dbReference>
<protein>
    <recommendedName>
        <fullName evidence="1">Reverse transcriptase/retrotransposon-derived protein RNase H-like domain-containing protein</fullName>
    </recommendedName>
</protein>
<accession>A0AAF0PV03</accession>
<proteinExistence type="predicted"/>
<name>A0AAF0PV03_SOLVR</name>
<organism evidence="2 3">
    <name type="scientific">Solanum verrucosum</name>
    <dbReference type="NCBI Taxonomy" id="315347"/>
    <lineage>
        <taxon>Eukaryota</taxon>
        <taxon>Viridiplantae</taxon>
        <taxon>Streptophyta</taxon>
        <taxon>Embryophyta</taxon>
        <taxon>Tracheophyta</taxon>
        <taxon>Spermatophyta</taxon>
        <taxon>Magnoliopsida</taxon>
        <taxon>eudicotyledons</taxon>
        <taxon>Gunneridae</taxon>
        <taxon>Pentapetalae</taxon>
        <taxon>asterids</taxon>
        <taxon>lamiids</taxon>
        <taxon>Solanales</taxon>
        <taxon>Solanaceae</taxon>
        <taxon>Solanoideae</taxon>
        <taxon>Solaneae</taxon>
        <taxon>Solanum</taxon>
    </lineage>
</organism>
<keyword evidence="3" id="KW-1185">Reference proteome</keyword>
<evidence type="ECO:0000313" key="3">
    <source>
        <dbReference type="Proteomes" id="UP001234989"/>
    </source>
</evidence>
<dbReference type="InterPro" id="IPR041577">
    <property type="entry name" value="RT_RNaseH_2"/>
</dbReference>
<reference evidence="2" key="1">
    <citation type="submission" date="2023-08" db="EMBL/GenBank/DDBJ databases">
        <title>A de novo genome assembly of Solanum verrucosum Schlechtendal, a Mexican diploid species geographically isolated from the other diploid A-genome species in potato relatives.</title>
        <authorList>
            <person name="Hosaka K."/>
        </authorList>
    </citation>
    <scope>NUCLEOTIDE SEQUENCE</scope>
    <source>
        <tissue evidence="2">Young leaves</tissue>
    </source>
</reference>
<dbReference type="PANTHER" id="PTHR34072">
    <property type="entry name" value="ENZYMATIC POLYPROTEIN-RELATED"/>
    <property type="match status" value="1"/>
</dbReference>
<gene>
    <name evidence="2" type="ORF">MTR67_001819</name>
</gene>
<dbReference type="Pfam" id="PF17919">
    <property type="entry name" value="RT_RNaseH_2"/>
    <property type="match status" value="1"/>
</dbReference>
<evidence type="ECO:0000259" key="1">
    <source>
        <dbReference type="Pfam" id="PF17919"/>
    </source>
</evidence>
<dbReference type="Proteomes" id="UP001234989">
    <property type="component" value="Chromosome 1"/>
</dbReference>
<dbReference type="PANTHER" id="PTHR34072:SF52">
    <property type="entry name" value="RIBONUCLEASE H"/>
    <property type="match status" value="1"/>
</dbReference>
<sequence>MTLTQKKVNFLWSEACEKSSQELKDRLTLDPILTLPKIFFRFVVYCDTSRIGISCILMQHDLNLCQRRWLELLKDYDMSVLYHPRKVNVVADSFSRLLRGSVAHDEDDKKELVYDVHKLV</sequence>
<dbReference type="EMBL" id="CP133612">
    <property type="protein sequence ID" value="WMV08434.1"/>
    <property type="molecule type" value="Genomic_DNA"/>
</dbReference>